<dbReference type="SUPFAM" id="SSF52954">
    <property type="entry name" value="Class II aaRS ABD-related"/>
    <property type="match status" value="1"/>
</dbReference>
<dbReference type="InterPro" id="IPR006195">
    <property type="entry name" value="aa-tRNA-synth_II"/>
</dbReference>
<keyword evidence="3 13" id="KW-0820">tRNA-binding</keyword>
<keyword evidence="4 13" id="KW-0436">Ligase</keyword>
<feature type="binding site" evidence="13">
    <location>
        <position position="535"/>
    </location>
    <ligand>
        <name>Zn(2+)</name>
        <dbReference type="ChEBI" id="CHEBI:29105"/>
        <note>catalytic</note>
    </ligand>
</feature>
<dbReference type="PRINTS" id="PR01047">
    <property type="entry name" value="TRNASYNTHTHR"/>
</dbReference>
<dbReference type="RefSeq" id="WP_048546395.1">
    <property type="nucleotide sequence ID" value="NZ_HF571038.1"/>
</dbReference>
<evidence type="ECO:0000256" key="12">
    <source>
        <dbReference type="ARBA" id="ARBA00049515"/>
    </source>
</evidence>
<feature type="binding site" evidence="13">
    <location>
        <position position="354"/>
    </location>
    <ligand>
        <name>Zn(2+)</name>
        <dbReference type="ChEBI" id="CHEBI:29105"/>
        <note>catalytic</note>
    </ligand>
</feature>
<evidence type="ECO:0000256" key="11">
    <source>
        <dbReference type="ARBA" id="ARBA00023146"/>
    </source>
</evidence>
<dbReference type="CDD" id="cd00771">
    <property type="entry name" value="ThrRS_core"/>
    <property type="match status" value="1"/>
</dbReference>
<dbReference type="InterPro" id="IPR004154">
    <property type="entry name" value="Anticodon-bd"/>
</dbReference>
<accession>A0A077MFI3</accession>
<dbReference type="PANTHER" id="PTHR11451:SF44">
    <property type="entry name" value="THREONINE--TRNA LIGASE, CHLOROPLASTIC_MITOCHONDRIAL 2"/>
    <property type="match status" value="1"/>
</dbReference>
<evidence type="ECO:0000259" key="14">
    <source>
        <dbReference type="PROSITE" id="PS50862"/>
    </source>
</evidence>
<evidence type="ECO:0000256" key="7">
    <source>
        <dbReference type="ARBA" id="ARBA00022833"/>
    </source>
</evidence>
<keyword evidence="10 13" id="KW-0648">Protein biosynthesis</keyword>
<evidence type="ECO:0000313" key="16">
    <source>
        <dbReference type="Proteomes" id="UP000035720"/>
    </source>
</evidence>
<dbReference type="InterPro" id="IPR018163">
    <property type="entry name" value="Thr/Ala-tRNA-synth_IIc_edit"/>
</dbReference>
<dbReference type="AlphaFoldDB" id="A0A077MFI3"/>
<dbReference type="STRING" id="1193518.BN13_540005"/>
<dbReference type="SUPFAM" id="SSF55681">
    <property type="entry name" value="Class II aaRS and biotin synthetases"/>
    <property type="match status" value="1"/>
</dbReference>
<evidence type="ECO:0000256" key="9">
    <source>
        <dbReference type="ARBA" id="ARBA00022884"/>
    </source>
</evidence>
<dbReference type="SUPFAM" id="SSF55186">
    <property type="entry name" value="ThrRS/AlaRS common domain"/>
    <property type="match status" value="1"/>
</dbReference>
<dbReference type="InterPro" id="IPR045864">
    <property type="entry name" value="aa-tRNA-synth_II/BPL/LPL"/>
</dbReference>
<dbReference type="InterPro" id="IPR002314">
    <property type="entry name" value="aa-tRNA-synt_IIb"/>
</dbReference>
<evidence type="ECO:0000256" key="1">
    <source>
        <dbReference type="ARBA" id="ARBA00008226"/>
    </source>
</evidence>
<keyword evidence="2 13" id="KW-0963">Cytoplasm</keyword>
<dbReference type="InterPro" id="IPR033728">
    <property type="entry name" value="ThrRS_core"/>
</dbReference>
<comment type="similarity">
    <text evidence="1 13">Belongs to the class-II aminoacyl-tRNA synthetase family.</text>
</comment>
<dbReference type="Pfam" id="PF03129">
    <property type="entry name" value="HGTP_anticodon"/>
    <property type="match status" value="1"/>
</dbReference>
<evidence type="ECO:0000313" key="15">
    <source>
        <dbReference type="EMBL" id="CCI53997.1"/>
    </source>
</evidence>
<comment type="catalytic activity">
    <reaction evidence="12 13">
        <text>tRNA(Thr) + L-threonine + ATP = L-threonyl-tRNA(Thr) + AMP + diphosphate + H(+)</text>
        <dbReference type="Rhea" id="RHEA:24624"/>
        <dbReference type="Rhea" id="RHEA-COMP:9670"/>
        <dbReference type="Rhea" id="RHEA-COMP:9704"/>
        <dbReference type="ChEBI" id="CHEBI:15378"/>
        <dbReference type="ChEBI" id="CHEBI:30616"/>
        <dbReference type="ChEBI" id="CHEBI:33019"/>
        <dbReference type="ChEBI" id="CHEBI:57926"/>
        <dbReference type="ChEBI" id="CHEBI:78442"/>
        <dbReference type="ChEBI" id="CHEBI:78534"/>
        <dbReference type="ChEBI" id="CHEBI:456215"/>
        <dbReference type="EC" id="6.1.1.3"/>
    </reaction>
</comment>
<dbReference type="InterPro" id="IPR012947">
    <property type="entry name" value="tRNA_SAD"/>
</dbReference>
<comment type="subunit">
    <text evidence="13">Homodimer.</text>
</comment>
<feature type="binding site" evidence="13">
    <location>
        <position position="405"/>
    </location>
    <ligand>
        <name>Zn(2+)</name>
        <dbReference type="ChEBI" id="CHEBI:29105"/>
        <note>catalytic</note>
    </ligand>
</feature>
<keyword evidence="7 13" id="KW-0862">Zinc</keyword>
<comment type="cofactor">
    <cofactor evidence="13">
        <name>Zn(2+)</name>
        <dbReference type="ChEBI" id="CHEBI:29105"/>
    </cofactor>
    <text evidence="13">Binds 1 zinc ion per subunit.</text>
</comment>
<proteinExistence type="inferred from homology"/>
<evidence type="ECO:0000256" key="8">
    <source>
        <dbReference type="ARBA" id="ARBA00022840"/>
    </source>
</evidence>
<dbReference type="PANTHER" id="PTHR11451">
    <property type="entry name" value="THREONINE-TRNA LIGASE"/>
    <property type="match status" value="1"/>
</dbReference>
<dbReference type="Gene3D" id="3.40.50.800">
    <property type="entry name" value="Anticodon-binding domain"/>
    <property type="match status" value="1"/>
</dbReference>
<dbReference type="InterPro" id="IPR036621">
    <property type="entry name" value="Anticodon-bd_dom_sf"/>
</dbReference>
<dbReference type="Gene3D" id="3.30.980.10">
    <property type="entry name" value="Threonyl-trna Synthetase, Chain A, domain 2"/>
    <property type="match status" value="1"/>
</dbReference>
<dbReference type="Pfam" id="PF07973">
    <property type="entry name" value="tRNA_SAD"/>
    <property type="match status" value="1"/>
</dbReference>
<evidence type="ECO:0000256" key="4">
    <source>
        <dbReference type="ARBA" id="ARBA00022598"/>
    </source>
</evidence>
<keyword evidence="5 13" id="KW-0479">Metal-binding</keyword>
<feature type="domain" description="Aminoacyl-transfer RNA synthetases class-II family profile" evidence="14">
    <location>
        <begin position="292"/>
        <end position="558"/>
    </location>
</feature>
<keyword evidence="16" id="KW-1185">Reference proteome</keyword>
<organism evidence="15 16">
    <name type="scientific">Nostocoides jenkinsii Ben 74</name>
    <dbReference type="NCBI Taxonomy" id="1193518"/>
    <lineage>
        <taxon>Bacteria</taxon>
        <taxon>Bacillati</taxon>
        <taxon>Actinomycetota</taxon>
        <taxon>Actinomycetes</taxon>
        <taxon>Micrococcales</taxon>
        <taxon>Intrasporangiaceae</taxon>
        <taxon>Nostocoides</taxon>
    </lineage>
</organism>
<evidence type="ECO:0000256" key="5">
    <source>
        <dbReference type="ARBA" id="ARBA00022723"/>
    </source>
</evidence>
<keyword evidence="6 13" id="KW-0547">Nucleotide-binding</keyword>
<keyword evidence="8 13" id="KW-0067">ATP-binding</keyword>
<dbReference type="NCBIfam" id="TIGR00418">
    <property type="entry name" value="thrS"/>
    <property type="match status" value="1"/>
</dbReference>
<comment type="caution">
    <text evidence="13">Lacks conserved residue(s) required for the propagation of feature annotation.</text>
</comment>
<gene>
    <name evidence="13 15" type="primary">thrS</name>
    <name evidence="15" type="ORF">BN13_540005</name>
</gene>
<keyword evidence="9 13" id="KW-0694">RNA-binding</keyword>
<evidence type="ECO:0000256" key="13">
    <source>
        <dbReference type="HAMAP-Rule" id="MF_00184"/>
    </source>
</evidence>
<dbReference type="GO" id="GO:0000049">
    <property type="term" value="F:tRNA binding"/>
    <property type="evidence" value="ECO:0007669"/>
    <property type="project" value="UniProtKB-KW"/>
</dbReference>
<dbReference type="HAMAP" id="MF_00184">
    <property type="entry name" value="Thr_tRNA_synth"/>
    <property type="match status" value="1"/>
</dbReference>
<dbReference type="EMBL" id="CAJC01000166">
    <property type="protein sequence ID" value="CCI53997.1"/>
    <property type="molecule type" value="Genomic_DNA"/>
</dbReference>
<dbReference type="GO" id="GO:0046872">
    <property type="term" value="F:metal ion binding"/>
    <property type="evidence" value="ECO:0007669"/>
    <property type="project" value="UniProtKB-KW"/>
</dbReference>
<dbReference type="Gene3D" id="3.30.930.10">
    <property type="entry name" value="Bira Bifunctional Protein, Domain 2"/>
    <property type="match status" value="1"/>
</dbReference>
<dbReference type="GO" id="GO:0005737">
    <property type="term" value="C:cytoplasm"/>
    <property type="evidence" value="ECO:0007669"/>
    <property type="project" value="UniProtKB-SubCell"/>
</dbReference>
<dbReference type="SMART" id="SM00863">
    <property type="entry name" value="tRNA_SAD"/>
    <property type="match status" value="1"/>
</dbReference>
<evidence type="ECO:0000256" key="6">
    <source>
        <dbReference type="ARBA" id="ARBA00022741"/>
    </source>
</evidence>
<evidence type="ECO:0000256" key="2">
    <source>
        <dbReference type="ARBA" id="ARBA00022490"/>
    </source>
</evidence>
<keyword evidence="11 13" id="KW-0030">Aminoacyl-tRNA synthetase</keyword>
<dbReference type="InterPro" id="IPR002320">
    <property type="entry name" value="Thr-tRNA-ligase_IIa"/>
</dbReference>
<sequence>MSSRLSDVASRRTILPAGASVVDTLTAANVLLNGPTGVIAVQTDDGVERDLTWVPDAETEVALIQRDSPAGLAIIRHSTTHIMAQAVQNLFPSTRLAIGPPTAEGFYYDFLSDRNFTPDDLVALEEEMRRLVADGQLFRRRVLTSLADAEAESAQEPLKQELIATHPVPWRFEGDPYGDDALSYYDNLSYDGERKWTDLCRGPHVLDTKYLGVFTLTHAAAAYWRGDEKREQLQRIYGTAFLDRKALKTYLTEREERLKRDHRKLGEELDLFTFDPHIGRGLPLWLPNGTIIRDELEKWARETERSLGYKRVVTPALAKEDLYYLSGHLPYYTDDMYAPISIEDETYYLRPMNCPHHHMVYRARPKSYRDLPYKVGEYGTVYRFEKSGQLQGLMRTRGFTQNDAHIYCTDEQAEEQFLEVMRMHEMYYQQLGITDFHMVLAVRDPANTDKYHDDEEMWTRAEAITRGAMEKSGIPFILDVGGAAHYGPKIDFIIRSVTGREFAASTNQVDLYTPKQFGLTYKASDGTEKTPIVIHRAPLGSHERFVSFLTEQYGGAFPFWLAPEQIVVVPVTDTFDEGAQAVADELYAAGLRAEADVSDARMQAKIRTHSMRKVPVTIVVGARELEERTASVRLRTGGSWTAPLDEVKDYLLTVARDRRLVLDTP</sequence>
<evidence type="ECO:0000256" key="10">
    <source>
        <dbReference type="ARBA" id="ARBA00022917"/>
    </source>
</evidence>
<protein>
    <recommendedName>
        <fullName evidence="13">Threonine--tRNA ligase</fullName>
        <ecNumber evidence="13">6.1.1.3</ecNumber>
    </recommendedName>
    <alternativeName>
        <fullName evidence="13">Threonyl-tRNA synthetase</fullName>
        <shortName evidence="13">ThrRS</shortName>
    </alternativeName>
</protein>
<dbReference type="InterPro" id="IPR047246">
    <property type="entry name" value="ThrRS_anticodon"/>
</dbReference>
<dbReference type="Proteomes" id="UP000035720">
    <property type="component" value="Unassembled WGS sequence"/>
</dbReference>
<dbReference type="GO" id="GO:0005524">
    <property type="term" value="F:ATP binding"/>
    <property type="evidence" value="ECO:0007669"/>
    <property type="project" value="UniProtKB-UniRule"/>
</dbReference>
<evidence type="ECO:0000256" key="3">
    <source>
        <dbReference type="ARBA" id="ARBA00022555"/>
    </source>
</evidence>
<dbReference type="EC" id="6.1.1.3" evidence="13"/>
<dbReference type="Pfam" id="PF00587">
    <property type="entry name" value="tRNA-synt_2b"/>
    <property type="match status" value="1"/>
</dbReference>
<dbReference type="GO" id="GO:0004829">
    <property type="term" value="F:threonine-tRNA ligase activity"/>
    <property type="evidence" value="ECO:0007669"/>
    <property type="project" value="UniProtKB-UniRule"/>
</dbReference>
<comment type="caution">
    <text evidence="15">The sequence shown here is derived from an EMBL/GenBank/DDBJ whole genome shotgun (WGS) entry which is preliminary data.</text>
</comment>
<dbReference type="GO" id="GO:0006435">
    <property type="term" value="P:threonyl-tRNA aminoacylation"/>
    <property type="evidence" value="ECO:0007669"/>
    <property type="project" value="UniProtKB-UniRule"/>
</dbReference>
<dbReference type="PROSITE" id="PS50862">
    <property type="entry name" value="AA_TRNA_LIGASE_II"/>
    <property type="match status" value="1"/>
</dbReference>
<dbReference type="Gene3D" id="3.30.54.20">
    <property type="match status" value="1"/>
</dbReference>
<name>A0A077MFI3_9MICO</name>
<dbReference type="FunFam" id="3.30.930.10:FF:000002">
    <property type="entry name" value="Threonine--tRNA ligase"/>
    <property type="match status" value="1"/>
</dbReference>
<dbReference type="CDD" id="cd00860">
    <property type="entry name" value="ThrRS_anticodon"/>
    <property type="match status" value="1"/>
</dbReference>
<reference evidence="15 16" key="1">
    <citation type="journal article" date="2013" name="ISME J.">
        <title>A metabolic model for members of the genus Tetrasphaera involved in enhanced biological phosphorus removal.</title>
        <authorList>
            <person name="Kristiansen R."/>
            <person name="Nguyen H.T.T."/>
            <person name="Saunders A.M."/>
            <person name="Nielsen J.L."/>
            <person name="Wimmer R."/>
            <person name="Le V.Q."/>
            <person name="McIlroy S.J."/>
            <person name="Petrovski S."/>
            <person name="Seviour R.J."/>
            <person name="Calteau A."/>
            <person name="Nielsen K.L."/>
            <person name="Nielsen P.H."/>
        </authorList>
    </citation>
    <scope>NUCLEOTIDE SEQUENCE [LARGE SCALE GENOMIC DNA]</scope>
    <source>
        <strain evidence="15 16">Ben 74</strain>
    </source>
</reference>
<comment type="subcellular location">
    <subcellularLocation>
        <location evidence="13">Cytoplasm</location>
    </subcellularLocation>
</comment>
<dbReference type="OrthoDB" id="9802304at2"/>